<name>M1WKV2_PSEP2</name>
<dbReference type="GO" id="GO:0005524">
    <property type="term" value="F:ATP binding"/>
    <property type="evidence" value="ECO:0007669"/>
    <property type="project" value="UniProtKB-KW"/>
</dbReference>
<dbReference type="STRING" id="1322246.BN4_20179"/>
<dbReference type="Pfam" id="PF00005">
    <property type="entry name" value="ABC_tran"/>
    <property type="match status" value="1"/>
</dbReference>
<dbReference type="GO" id="GO:0016887">
    <property type="term" value="F:ATP hydrolysis activity"/>
    <property type="evidence" value="ECO:0007669"/>
    <property type="project" value="InterPro"/>
</dbReference>
<reference evidence="5 6" key="1">
    <citation type="journal article" date="2013" name="PLoS ONE">
        <title>The first genomic and proteomic characterization of a deep-sea sulfate reducer: insights into the piezophilic lifestyle of Desulfovibrio piezophilus.</title>
        <authorList>
            <person name="Pradel N."/>
            <person name="Ji B."/>
            <person name="Gimenez G."/>
            <person name="Talla E."/>
            <person name="Lenoble P."/>
            <person name="Garel M."/>
            <person name="Tamburini C."/>
            <person name="Fourquet P."/>
            <person name="Lebrun R."/>
            <person name="Bertin P."/>
            <person name="Denis Y."/>
            <person name="Pophillat M."/>
            <person name="Barbe V."/>
            <person name="Ollivier B."/>
            <person name="Dolla A."/>
        </authorList>
    </citation>
    <scope>NUCLEOTIDE SEQUENCE [LARGE SCALE GENOMIC DNA]</scope>
    <source>
        <strain evidence="6">DSM 10523 / SB164P1</strain>
    </source>
</reference>
<feature type="domain" description="ABC transporter" evidence="4">
    <location>
        <begin position="2"/>
        <end position="240"/>
    </location>
</feature>
<dbReference type="InterPro" id="IPR003593">
    <property type="entry name" value="AAA+_ATPase"/>
</dbReference>
<dbReference type="SMART" id="SM00382">
    <property type="entry name" value="AAA"/>
    <property type="match status" value="1"/>
</dbReference>
<dbReference type="eggNOG" id="COG3842">
    <property type="taxonomic scope" value="Bacteria"/>
</dbReference>
<dbReference type="EMBL" id="FO203427">
    <property type="protein sequence ID" value="CCH50241.1"/>
    <property type="molecule type" value="Genomic_DNA"/>
</dbReference>
<gene>
    <name evidence="5" type="ordered locus">BN4_20179</name>
</gene>
<dbReference type="InterPro" id="IPR003439">
    <property type="entry name" value="ABC_transporter-like_ATP-bd"/>
</dbReference>
<dbReference type="AlphaFoldDB" id="M1WKV2"/>
<keyword evidence="2" id="KW-0547">Nucleotide-binding</keyword>
<evidence type="ECO:0000313" key="6">
    <source>
        <dbReference type="Proteomes" id="UP000011724"/>
    </source>
</evidence>
<dbReference type="OrthoDB" id="9809450at2"/>
<evidence type="ECO:0000313" key="5">
    <source>
        <dbReference type="EMBL" id="CCH50241.1"/>
    </source>
</evidence>
<dbReference type="RefSeq" id="WP_015416283.1">
    <property type="nucleotide sequence ID" value="NC_020409.1"/>
</dbReference>
<proteinExistence type="predicted"/>
<sequence length="247" mass="27338">MKFELDISKRLNGGGDEFLLRSRFSTTDRALVLFGPSGSGKTLTLRSIAGLLTPDDGYIKVNGEVIFDAKAGINVPTRERNVGYVFQDYALFPHLTVRENIAFGLKPLFGRLSGKKQRHVEDLIAVFGLEKVAGQKPGAMSGGQQQRTALARALATSPKLLLLDEPFSALDQPLRLRMRTELARVLETFDIPMIMVTHDSDEVESFAETIVVYRNGSVEDVHSARKFIDSGESMTEALCRQVARSYD</sequence>
<dbReference type="Gene3D" id="3.40.50.300">
    <property type="entry name" value="P-loop containing nucleotide triphosphate hydrolases"/>
    <property type="match status" value="1"/>
</dbReference>
<protein>
    <submittedName>
        <fullName evidence="5">ABC transporter related</fullName>
    </submittedName>
</protein>
<evidence type="ECO:0000256" key="2">
    <source>
        <dbReference type="ARBA" id="ARBA00022741"/>
    </source>
</evidence>
<evidence type="ECO:0000256" key="1">
    <source>
        <dbReference type="ARBA" id="ARBA00022448"/>
    </source>
</evidence>
<accession>M1WKV2</accession>
<keyword evidence="3" id="KW-0067">ATP-binding</keyword>
<dbReference type="PANTHER" id="PTHR42781:SF4">
    <property type="entry name" value="SPERMIDINE_PUTRESCINE IMPORT ATP-BINDING PROTEIN POTA"/>
    <property type="match status" value="1"/>
</dbReference>
<keyword evidence="1" id="KW-0813">Transport</keyword>
<organism evidence="5 6">
    <name type="scientific">Pseudodesulfovibrio piezophilus (strain DSM 21447 / JCM 15486 / C1TLV30)</name>
    <name type="common">Desulfovibrio piezophilus</name>
    <dbReference type="NCBI Taxonomy" id="1322246"/>
    <lineage>
        <taxon>Bacteria</taxon>
        <taxon>Pseudomonadati</taxon>
        <taxon>Thermodesulfobacteriota</taxon>
        <taxon>Desulfovibrionia</taxon>
        <taxon>Desulfovibrionales</taxon>
        <taxon>Desulfovibrionaceae</taxon>
    </lineage>
</organism>
<dbReference type="BioCyc" id="DPIE1322246:BN4_RS15125-MONOMER"/>
<keyword evidence="6" id="KW-1185">Reference proteome</keyword>
<dbReference type="PANTHER" id="PTHR42781">
    <property type="entry name" value="SPERMIDINE/PUTRESCINE IMPORT ATP-BINDING PROTEIN POTA"/>
    <property type="match status" value="1"/>
</dbReference>
<dbReference type="PATRIC" id="fig|879567.3.peg.3246"/>
<dbReference type="InterPro" id="IPR027417">
    <property type="entry name" value="P-loop_NTPase"/>
</dbReference>
<dbReference type="InterPro" id="IPR050093">
    <property type="entry name" value="ABC_SmlMolc_Importer"/>
</dbReference>
<dbReference type="Proteomes" id="UP000011724">
    <property type="component" value="Chromosome"/>
</dbReference>
<dbReference type="HOGENOM" id="CLU_000604_1_22_7"/>
<dbReference type="PROSITE" id="PS50893">
    <property type="entry name" value="ABC_TRANSPORTER_2"/>
    <property type="match status" value="1"/>
</dbReference>
<evidence type="ECO:0000259" key="4">
    <source>
        <dbReference type="PROSITE" id="PS50893"/>
    </source>
</evidence>
<evidence type="ECO:0000256" key="3">
    <source>
        <dbReference type="ARBA" id="ARBA00022840"/>
    </source>
</evidence>
<dbReference type="KEGG" id="dpi:BN4_20179"/>
<reference evidence="6" key="2">
    <citation type="journal article" date="2013" name="Stand. Genomic Sci.">
        <title>Complete genome sequence of Desulfocapsa sulfexigens, a marine deltaproteobacterium specialized in disproportionating inorganic sulfur compounds.</title>
        <authorList>
            <person name="Finster K.W."/>
            <person name="Kjeldsen K.U."/>
            <person name="Kube M."/>
            <person name="Reinhardt R."/>
            <person name="Mussmann M."/>
            <person name="Amann R."/>
            <person name="Schreiber L."/>
        </authorList>
    </citation>
    <scope>NUCLEOTIDE SEQUENCE [LARGE SCALE GENOMIC DNA]</scope>
    <source>
        <strain evidence="6">DSM 10523 / SB164P1</strain>
    </source>
</reference>
<dbReference type="SUPFAM" id="SSF52540">
    <property type="entry name" value="P-loop containing nucleoside triphosphate hydrolases"/>
    <property type="match status" value="1"/>
</dbReference>